<name>A0ABR4ID01_9EURO</name>
<organism evidence="2 3">
    <name type="scientific">Aspergillus cavernicola</name>
    <dbReference type="NCBI Taxonomy" id="176166"/>
    <lineage>
        <taxon>Eukaryota</taxon>
        <taxon>Fungi</taxon>
        <taxon>Dikarya</taxon>
        <taxon>Ascomycota</taxon>
        <taxon>Pezizomycotina</taxon>
        <taxon>Eurotiomycetes</taxon>
        <taxon>Eurotiomycetidae</taxon>
        <taxon>Eurotiales</taxon>
        <taxon>Aspergillaceae</taxon>
        <taxon>Aspergillus</taxon>
        <taxon>Aspergillus subgen. Nidulantes</taxon>
    </lineage>
</organism>
<keyword evidence="1" id="KW-1133">Transmembrane helix</keyword>
<keyword evidence="3" id="KW-1185">Reference proteome</keyword>
<protein>
    <submittedName>
        <fullName evidence="2">Uncharacterized protein</fullName>
    </submittedName>
</protein>
<proteinExistence type="predicted"/>
<keyword evidence="1" id="KW-0812">Transmembrane</keyword>
<feature type="transmembrane region" description="Helical" evidence="1">
    <location>
        <begin position="12"/>
        <end position="33"/>
    </location>
</feature>
<reference evidence="2 3" key="1">
    <citation type="submission" date="2024-07" db="EMBL/GenBank/DDBJ databases">
        <title>Section-level genome sequencing and comparative genomics of Aspergillus sections Usti and Cavernicolus.</title>
        <authorList>
            <consortium name="Lawrence Berkeley National Laboratory"/>
            <person name="Nybo J.L."/>
            <person name="Vesth T.C."/>
            <person name="Theobald S."/>
            <person name="Frisvad J.C."/>
            <person name="Larsen T.O."/>
            <person name="Kjaerboelling I."/>
            <person name="Rothschild-Mancinelli K."/>
            <person name="Lyhne E.K."/>
            <person name="Kogle M.E."/>
            <person name="Barry K."/>
            <person name="Clum A."/>
            <person name="Na H."/>
            <person name="Ledsgaard L."/>
            <person name="Lin J."/>
            <person name="Lipzen A."/>
            <person name="Kuo A."/>
            <person name="Riley R."/>
            <person name="Mondo S."/>
            <person name="LaButti K."/>
            <person name="Haridas S."/>
            <person name="Pangalinan J."/>
            <person name="Salamov A.A."/>
            <person name="Simmons B.A."/>
            <person name="Magnuson J.K."/>
            <person name="Chen J."/>
            <person name="Drula E."/>
            <person name="Henrissat B."/>
            <person name="Wiebenga A."/>
            <person name="Lubbers R.J."/>
            <person name="Gomes A.C."/>
            <person name="Makela M.R."/>
            <person name="Stajich J."/>
            <person name="Grigoriev I.V."/>
            <person name="Mortensen U.H."/>
            <person name="De vries R.P."/>
            <person name="Baker S.E."/>
            <person name="Andersen M.R."/>
        </authorList>
    </citation>
    <scope>NUCLEOTIDE SEQUENCE [LARGE SCALE GENOMIC DNA]</scope>
    <source>
        <strain evidence="2 3">CBS 600.67</strain>
    </source>
</reference>
<evidence type="ECO:0000313" key="2">
    <source>
        <dbReference type="EMBL" id="KAL2825164.1"/>
    </source>
</evidence>
<keyword evidence="1" id="KW-0472">Membrane</keyword>
<evidence type="ECO:0000313" key="3">
    <source>
        <dbReference type="Proteomes" id="UP001610335"/>
    </source>
</evidence>
<sequence>MRIRWSIGVGSFSHLGGCFVYRFPSVALIVWALRLRNGNNGWMMMRFSHSG</sequence>
<comment type="caution">
    <text evidence="2">The sequence shown here is derived from an EMBL/GenBank/DDBJ whole genome shotgun (WGS) entry which is preliminary data.</text>
</comment>
<dbReference type="EMBL" id="JBFXLS010000038">
    <property type="protein sequence ID" value="KAL2825164.1"/>
    <property type="molecule type" value="Genomic_DNA"/>
</dbReference>
<gene>
    <name evidence="2" type="ORF">BDW59DRAFT_146518</name>
</gene>
<accession>A0ABR4ID01</accession>
<evidence type="ECO:0000256" key="1">
    <source>
        <dbReference type="SAM" id="Phobius"/>
    </source>
</evidence>
<dbReference type="Proteomes" id="UP001610335">
    <property type="component" value="Unassembled WGS sequence"/>
</dbReference>